<evidence type="ECO:0000313" key="2">
    <source>
        <dbReference type="Proteomes" id="UP000627292"/>
    </source>
</evidence>
<sequence length="272" mass="31305">MRKLFAIIAMCIACGVTRAQSYQRFNNDSIVTEAKRLLNARLVGRITENWLMQQDDRKFATAGFFSYEEAGGQKCILFSEEDTPVVLTTLWFAGSPREETVSMDSTHRLFTPYERDLYTIRKQTEQQIVADAGFKKSNNTRWNIIPFIDEHFKRVYVFADAGSNGTVVFGNDYLLSFDEANQWQTTRALHQNTIPLNYREGKDDEPITTVHHHSGCAASCLTATDISTVMLYGKCANWRKHMVISKSYVSIWDCEKDELVTLTVKDWERQHK</sequence>
<keyword evidence="2" id="KW-1185">Reference proteome</keyword>
<name>A0A917MZH2_9BACT</name>
<reference evidence="1" key="2">
    <citation type="submission" date="2020-09" db="EMBL/GenBank/DDBJ databases">
        <authorList>
            <person name="Sun Q."/>
            <person name="Zhou Y."/>
        </authorList>
    </citation>
    <scope>NUCLEOTIDE SEQUENCE</scope>
    <source>
        <strain evidence="1">CGMCC 1.15290</strain>
    </source>
</reference>
<organism evidence="1 2">
    <name type="scientific">Filimonas zeae</name>
    <dbReference type="NCBI Taxonomy" id="1737353"/>
    <lineage>
        <taxon>Bacteria</taxon>
        <taxon>Pseudomonadati</taxon>
        <taxon>Bacteroidota</taxon>
        <taxon>Chitinophagia</taxon>
        <taxon>Chitinophagales</taxon>
        <taxon>Chitinophagaceae</taxon>
        <taxon>Filimonas</taxon>
    </lineage>
</organism>
<accession>A0A917MZH2</accession>
<gene>
    <name evidence="1" type="ORF">GCM10011379_55100</name>
</gene>
<dbReference type="Proteomes" id="UP000627292">
    <property type="component" value="Unassembled WGS sequence"/>
</dbReference>
<comment type="caution">
    <text evidence="1">The sequence shown here is derived from an EMBL/GenBank/DDBJ whole genome shotgun (WGS) entry which is preliminary data.</text>
</comment>
<proteinExistence type="predicted"/>
<dbReference type="EMBL" id="BMIB01000006">
    <property type="protein sequence ID" value="GGH81944.1"/>
    <property type="molecule type" value="Genomic_DNA"/>
</dbReference>
<dbReference type="RefSeq" id="WP_188958721.1">
    <property type="nucleotide sequence ID" value="NZ_BMIB01000006.1"/>
</dbReference>
<protein>
    <submittedName>
        <fullName evidence="1">Uncharacterized protein</fullName>
    </submittedName>
</protein>
<reference evidence="1" key="1">
    <citation type="journal article" date="2014" name="Int. J. Syst. Evol. Microbiol.">
        <title>Complete genome sequence of Corynebacterium casei LMG S-19264T (=DSM 44701T), isolated from a smear-ripened cheese.</title>
        <authorList>
            <consortium name="US DOE Joint Genome Institute (JGI-PGF)"/>
            <person name="Walter F."/>
            <person name="Albersmeier A."/>
            <person name="Kalinowski J."/>
            <person name="Ruckert C."/>
        </authorList>
    </citation>
    <scope>NUCLEOTIDE SEQUENCE</scope>
    <source>
        <strain evidence="1">CGMCC 1.15290</strain>
    </source>
</reference>
<dbReference type="AlphaFoldDB" id="A0A917MZH2"/>
<evidence type="ECO:0000313" key="1">
    <source>
        <dbReference type="EMBL" id="GGH81944.1"/>
    </source>
</evidence>